<feature type="region of interest" description="Disordered" evidence="1">
    <location>
        <begin position="443"/>
        <end position="517"/>
    </location>
</feature>
<evidence type="ECO:0000256" key="2">
    <source>
        <dbReference type="SAM" id="Phobius"/>
    </source>
</evidence>
<keyword evidence="2" id="KW-0472">Membrane</keyword>
<keyword evidence="2" id="KW-0812">Transmembrane</keyword>
<dbReference type="InterPro" id="IPR027304">
    <property type="entry name" value="Trigger_fact/SurA_dom_sf"/>
</dbReference>
<feature type="region of interest" description="Disordered" evidence="1">
    <location>
        <begin position="354"/>
        <end position="427"/>
    </location>
</feature>
<evidence type="ECO:0000313" key="4">
    <source>
        <dbReference type="Proteomes" id="UP000319976"/>
    </source>
</evidence>
<sequence>MANPFNIFRKNMKTLMVPLIGLSMFAFIALDFMTPQNLGSSIPIFAAILGGAALWLLSNKKGWEGAGIFAVGALVFGFVGSYAPKLFPGNTVVMTSAGDLGVGEMNKLGRERSMANSFIGYAQQEIAPRLSESSQLRQFRGFGGNDDRSLLLLYLMNKEADKLGIAVTSESVNDFINEMTADKLNSDDFKSVLRAMGGPSSKEVFNAIKQELRAVWASRILQPRVVKTPDEYWDLFKEANVRQSLAVAEVPVAKFTDQIEDPPEAQLEQFFATYQNVFPNQMAAGEPGFRQPRKVQLAYVEADFTTALENIEPVTDEDVVAYYEANKETRYKQRSNDSESNDLLKESEDLLKSLNLPSGDESKEGEEEGSPIEASKPAAEEPAAPELKAPETNKPAEESTEPEPAEENSEESTESEEQSAIELPAGLSPVFASISDQLTIATSLVAQAEGEGEAEETPAPENSSEEKPAEPAEEKTAEEPVTEPTEEKKPETEGEPAEETKEETAEKPEEPKYRPLDDFLKDEIKEELRRQRAFVWIEQKIQEASEKMLAIRSAAMERVPMADLESDDAKVKEKATEILNTAIGEMVADLREYAKANKLNFVTTEQLPFNELITSEDYPIGSAIDPNQRANPFAAQNMVNVARLVFDTEPGSRRILTGIAEDPTTGSRFAYWKIDDLAAYEPKFSQDGIRDEVLTAWKMKEARELAEKRAEELATMVRESDKELMSEALSDADGVPVTVTGKKGGTTVTVLQTPPFTQLRQTSAPTFGLNLPVLAPNPVPGVDGAGVRFRDLAFDELNPGEVGVSPNADETSYYVVKVVDRSPSSDADMEALRQEFMQQSMYQFTSPYAGVVREERQRTQAAWISNFEKKYNVVWNQQNRQQ</sequence>
<feature type="compositionally biased region" description="Basic and acidic residues" evidence="1">
    <location>
        <begin position="485"/>
        <end position="517"/>
    </location>
</feature>
<feature type="transmembrane region" description="Helical" evidence="2">
    <location>
        <begin position="38"/>
        <end position="58"/>
    </location>
</feature>
<feature type="compositionally biased region" description="Basic and acidic residues" evidence="1">
    <location>
        <begin position="388"/>
        <end position="397"/>
    </location>
</feature>
<gene>
    <name evidence="3" type="ORF">V22_03850</name>
</gene>
<feature type="transmembrane region" description="Helical" evidence="2">
    <location>
        <begin position="12"/>
        <end position="32"/>
    </location>
</feature>
<reference evidence="3 4" key="1">
    <citation type="submission" date="2019-02" db="EMBL/GenBank/DDBJ databases">
        <title>Deep-cultivation of Planctomycetes and their phenomic and genomic characterization uncovers novel biology.</title>
        <authorList>
            <person name="Wiegand S."/>
            <person name="Jogler M."/>
            <person name="Boedeker C."/>
            <person name="Pinto D."/>
            <person name="Vollmers J."/>
            <person name="Rivas-Marin E."/>
            <person name="Kohn T."/>
            <person name="Peeters S.H."/>
            <person name="Heuer A."/>
            <person name="Rast P."/>
            <person name="Oberbeckmann S."/>
            <person name="Bunk B."/>
            <person name="Jeske O."/>
            <person name="Meyerdierks A."/>
            <person name="Storesund J.E."/>
            <person name="Kallscheuer N."/>
            <person name="Luecker S."/>
            <person name="Lage O.M."/>
            <person name="Pohl T."/>
            <person name="Merkel B.J."/>
            <person name="Hornburger P."/>
            <person name="Mueller R.-W."/>
            <person name="Bruemmer F."/>
            <person name="Labrenz M."/>
            <person name="Spormann A.M."/>
            <person name="Op den Camp H."/>
            <person name="Overmann J."/>
            <person name="Amann R."/>
            <person name="Jetten M.S.M."/>
            <person name="Mascher T."/>
            <person name="Medema M.H."/>
            <person name="Devos D.P."/>
            <person name="Kaster A.-K."/>
            <person name="Ovreas L."/>
            <person name="Rohde M."/>
            <person name="Galperin M.Y."/>
            <person name="Jogler C."/>
        </authorList>
    </citation>
    <scope>NUCLEOTIDE SEQUENCE [LARGE SCALE GENOMIC DNA]</scope>
    <source>
        <strain evidence="3 4">V22</strain>
    </source>
</reference>
<feature type="compositionally biased region" description="Acidic residues" evidence="1">
    <location>
        <begin position="398"/>
        <end position="419"/>
    </location>
</feature>
<organism evidence="3 4">
    <name type="scientific">Calycomorphotria hydatis</name>
    <dbReference type="NCBI Taxonomy" id="2528027"/>
    <lineage>
        <taxon>Bacteria</taxon>
        <taxon>Pseudomonadati</taxon>
        <taxon>Planctomycetota</taxon>
        <taxon>Planctomycetia</taxon>
        <taxon>Planctomycetales</taxon>
        <taxon>Planctomycetaceae</taxon>
        <taxon>Calycomorphotria</taxon>
    </lineage>
</organism>
<dbReference type="SUPFAM" id="SSF109998">
    <property type="entry name" value="Triger factor/SurA peptide-binding domain-like"/>
    <property type="match status" value="1"/>
</dbReference>
<dbReference type="KEGG" id="chya:V22_03850"/>
<dbReference type="AlphaFoldDB" id="A0A517T466"/>
<dbReference type="OrthoDB" id="225509at2"/>
<dbReference type="EMBL" id="CP036316">
    <property type="protein sequence ID" value="QDT63167.1"/>
    <property type="molecule type" value="Genomic_DNA"/>
</dbReference>
<dbReference type="RefSeq" id="WP_145259270.1">
    <property type="nucleotide sequence ID" value="NZ_CP036316.1"/>
</dbReference>
<feature type="compositionally biased region" description="Low complexity" evidence="1">
    <location>
        <begin position="371"/>
        <end position="387"/>
    </location>
</feature>
<protein>
    <recommendedName>
        <fullName evidence="5">Periplasmic folding chaperone</fullName>
    </recommendedName>
</protein>
<feature type="compositionally biased region" description="Basic and acidic residues" evidence="1">
    <location>
        <begin position="464"/>
        <end position="478"/>
    </location>
</feature>
<accession>A0A517T466</accession>
<feature type="transmembrane region" description="Helical" evidence="2">
    <location>
        <begin position="65"/>
        <end position="83"/>
    </location>
</feature>
<keyword evidence="4" id="KW-1185">Reference proteome</keyword>
<evidence type="ECO:0000256" key="1">
    <source>
        <dbReference type="SAM" id="MobiDB-lite"/>
    </source>
</evidence>
<name>A0A517T466_9PLAN</name>
<evidence type="ECO:0000313" key="3">
    <source>
        <dbReference type="EMBL" id="QDT63167.1"/>
    </source>
</evidence>
<dbReference type="Proteomes" id="UP000319976">
    <property type="component" value="Chromosome"/>
</dbReference>
<proteinExistence type="predicted"/>
<evidence type="ECO:0008006" key="5">
    <source>
        <dbReference type="Google" id="ProtNLM"/>
    </source>
</evidence>
<keyword evidence="2" id="KW-1133">Transmembrane helix</keyword>